<dbReference type="GO" id="GO:0000272">
    <property type="term" value="P:polysaccharide catabolic process"/>
    <property type="evidence" value="ECO:0007669"/>
    <property type="project" value="InterPro"/>
</dbReference>
<keyword evidence="5" id="KW-0812">Transmembrane</keyword>
<reference evidence="8" key="1">
    <citation type="submission" date="2022-10" db="EMBL/GenBank/DDBJ databases">
        <authorList>
            <person name="Chen Y."/>
            <person name="Dougan E. K."/>
            <person name="Chan C."/>
            <person name="Rhodes N."/>
            <person name="Thang M."/>
        </authorList>
    </citation>
    <scope>NUCLEOTIDE SEQUENCE</scope>
</reference>
<reference evidence="9 10" key="2">
    <citation type="submission" date="2024-05" db="EMBL/GenBank/DDBJ databases">
        <authorList>
            <person name="Chen Y."/>
            <person name="Shah S."/>
            <person name="Dougan E. K."/>
            <person name="Thang M."/>
            <person name="Chan C."/>
        </authorList>
    </citation>
    <scope>NUCLEOTIDE SEQUENCE [LARGE SCALE GENOMIC DNA]</scope>
</reference>
<feature type="transmembrane region" description="Helical" evidence="5">
    <location>
        <begin position="383"/>
        <end position="405"/>
    </location>
</feature>
<protein>
    <submittedName>
        <fullName evidence="9">Glycosyl hydrolase 5 family protein (Allergen Ch a o 3)</fullName>
    </submittedName>
</protein>
<keyword evidence="5" id="KW-0472">Membrane</keyword>
<keyword evidence="2 4" id="KW-0378">Hydrolase</keyword>
<feature type="domain" description="Glycoside hydrolase family 5" evidence="7">
    <location>
        <begin position="68"/>
        <end position="275"/>
    </location>
</feature>
<feature type="transmembrane region" description="Helical" evidence="5">
    <location>
        <begin position="351"/>
        <end position="371"/>
    </location>
</feature>
<dbReference type="InterPro" id="IPR001547">
    <property type="entry name" value="Glyco_hydro_5"/>
</dbReference>
<dbReference type="AlphaFoldDB" id="A0A9P1DQE5"/>
<keyword evidence="10" id="KW-1185">Reference proteome</keyword>
<comment type="caution">
    <text evidence="8">The sequence shown here is derived from an EMBL/GenBank/DDBJ whole genome shotgun (WGS) entry which is preliminary data.</text>
</comment>
<feature type="transmembrane region" description="Helical" evidence="5">
    <location>
        <begin position="465"/>
        <end position="483"/>
    </location>
</feature>
<dbReference type="SUPFAM" id="SSF51445">
    <property type="entry name" value="(Trans)glycosidases"/>
    <property type="match status" value="2"/>
</dbReference>
<gene>
    <name evidence="8" type="ORF">C1SCF055_LOCUS39603</name>
</gene>
<keyword evidence="5" id="KW-1133">Transmembrane helix</keyword>
<dbReference type="PANTHER" id="PTHR31263">
    <property type="entry name" value="CELLULASE FAMILY PROTEIN (AFU_ORTHOLOGUE AFUA_5G14560)"/>
    <property type="match status" value="1"/>
</dbReference>
<dbReference type="EMBL" id="CAMXCT020006496">
    <property type="protein sequence ID" value="CAL1168097.1"/>
    <property type="molecule type" value="Genomic_DNA"/>
</dbReference>
<evidence type="ECO:0000313" key="9">
    <source>
        <dbReference type="EMBL" id="CAL4802034.1"/>
    </source>
</evidence>
<sequence>MAAAWIVLVLAGNVLDLGEANSAYPAFPLRTKGRFIVDANGSRVRLKCVNWYGAHLPQMVANGLDRVGPGQIAKTISESGFNCVRLPFSLDGVIGNFSRVPDPKVSLAACPELQDRSPLEVFDATVDQLTQHGLMVILNNHVSTSMWCCDTSDGEGLWYTKKYPEASWLNALSLMADRYKENPLVMGFDLRNELRPAGNVWPQWGGNESATDWPRAATKAATTILEKNENMLIIISGLYFGIFLCQVPTYPVHSEVPFLKGRVVYTAHEYNWFNFHLVARAGIELYVGLIVAAFPACWLLLCLIRYLGRRGVLQRCSGCPCRRSSNAAAEGSGDWCSESCRSCTTEGSNPCVEFSVAALLATLCAVGLKIIPGFIQRCDITGVYIGVFCAAFTPVCAAVSIFLWTRAAFLALAHREETRASAVLELISLPQAREAGDGNGIGTGSQQLDGCALPQHAQRCRTKRCVLAMILVLMACTLLAVWIEFGKYEAFAKELDFRWGFLQSPSGEAVPVWLGEFGTDVQNLWWKHVLRYIADNEVDFAYWSINGEKYNGIGESFGLFNADFATVQQPWKLEQLQAAMKDATDPAAIITE</sequence>
<feature type="signal peptide" evidence="6">
    <location>
        <begin position="1"/>
        <end position="20"/>
    </location>
</feature>
<dbReference type="GO" id="GO:0004553">
    <property type="term" value="F:hydrolase activity, hydrolyzing O-glycosyl compounds"/>
    <property type="evidence" value="ECO:0007669"/>
    <property type="project" value="InterPro"/>
</dbReference>
<organism evidence="8">
    <name type="scientific">Cladocopium goreaui</name>
    <dbReference type="NCBI Taxonomy" id="2562237"/>
    <lineage>
        <taxon>Eukaryota</taxon>
        <taxon>Sar</taxon>
        <taxon>Alveolata</taxon>
        <taxon>Dinophyceae</taxon>
        <taxon>Suessiales</taxon>
        <taxon>Symbiodiniaceae</taxon>
        <taxon>Cladocopium</taxon>
    </lineage>
</organism>
<name>A0A9P1DQE5_9DINO</name>
<feature type="chain" id="PRO_5043271564" evidence="6">
    <location>
        <begin position="21"/>
        <end position="592"/>
    </location>
</feature>
<evidence type="ECO:0000256" key="3">
    <source>
        <dbReference type="ARBA" id="ARBA00023295"/>
    </source>
</evidence>
<evidence type="ECO:0000259" key="7">
    <source>
        <dbReference type="Pfam" id="PF00150"/>
    </source>
</evidence>
<proteinExistence type="inferred from homology"/>
<dbReference type="InterPro" id="IPR017853">
    <property type="entry name" value="GH"/>
</dbReference>
<dbReference type="PANTHER" id="PTHR31263:SF0">
    <property type="entry name" value="CELLULASE FAMILY PROTEIN (AFU_ORTHOLOGUE AFUA_5G14560)"/>
    <property type="match status" value="1"/>
</dbReference>
<dbReference type="Gene3D" id="3.20.20.80">
    <property type="entry name" value="Glycosidases"/>
    <property type="match status" value="2"/>
</dbReference>
<accession>A0A9P1DQE5</accession>
<evidence type="ECO:0000256" key="5">
    <source>
        <dbReference type="SAM" id="Phobius"/>
    </source>
</evidence>
<evidence type="ECO:0000256" key="6">
    <source>
        <dbReference type="SAM" id="SignalP"/>
    </source>
</evidence>
<keyword evidence="3 4" id="KW-0326">Glycosidase</keyword>
<evidence type="ECO:0000256" key="2">
    <source>
        <dbReference type="ARBA" id="ARBA00022801"/>
    </source>
</evidence>
<evidence type="ECO:0000256" key="1">
    <source>
        <dbReference type="ARBA" id="ARBA00005641"/>
    </source>
</evidence>
<dbReference type="Pfam" id="PF00150">
    <property type="entry name" value="Cellulase"/>
    <property type="match status" value="1"/>
</dbReference>
<keyword evidence="6" id="KW-0732">Signal</keyword>
<evidence type="ECO:0000313" key="8">
    <source>
        <dbReference type="EMBL" id="CAI4014722.1"/>
    </source>
</evidence>
<dbReference type="Proteomes" id="UP001152797">
    <property type="component" value="Unassembled WGS sequence"/>
</dbReference>
<dbReference type="EMBL" id="CAMXCT010006496">
    <property type="protein sequence ID" value="CAI4014722.1"/>
    <property type="molecule type" value="Genomic_DNA"/>
</dbReference>
<dbReference type="EMBL" id="CAMXCT030006496">
    <property type="protein sequence ID" value="CAL4802034.1"/>
    <property type="molecule type" value="Genomic_DNA"/>
</dbReference>
<comment type="similarity">
    <text evidence="1 4">Belongs to the glycosyl hydrolase 5 (cellulase A) family.</text>
</comment>
<evidence type="ECO:0000313" key="10">
    <source>
        <dbReference type="Proteomes" id="UP001152797"/>
    </source>
</evidence>
<dbReference type="OrthoDB" id="442731at2759"/>
<evidence type="ECO:0000256" key="4">
    <source>
        <dbReference type="RuleBase" id="RU361153"/>
    </source>
</evidence>
<feature type="transmembrane region" description="Helical" evidence="5">
    <location>
        <begin position="285"/>
        <end position="307"/>
    </location>
</feature>